<dbReference type="AlphaFoldDB" id="A0AAU8IEB9"/>
<organism evidence="4">
    <name type="scientific">Sporolactobacillus sp. Y61</name>
    <dbReference type="NCBI Taxonomy" id="3160863"/>
    <lineage>
        <taxon>Bacteria</taxon>
        <taxon>Bacillati</taxon>
        <taxon>Bacillota</taxon>
        <taxon>Bacilli</taxon>
        <taxon>Bacillales</taxon>
        <taxon>Sporolactobacillaceae</taxon>
        <taxon>Sporolactobacillus</taxon>
    </lineage>
</organism>
<dbReference type="InterPro" id="IPR002068">
    <property type="entry name" value="A-crystallin/Hsp20_dom"/>
</dbReference>
<dbReference type="CDD" id="cd06471">
    <property type="entry name" value="ACD_LpsHSP_like"/>
    <property type="match status" value="1"/>
</dbReference>
<dbReference type="InterPro" id="IPR031107">
    <property type="entry name" value="Small_HSP"/>
</dbReference>
<evidence type="ECO:0000259" key="3">
    <source>
        <dbReference type="PROSITE" id="PS01031"/>
    </source>
</evidence>
<dbReference type="InterPro" id="IPR008978">
    <property type="entry name" value="HSP20-like_chaperone"/>
</dbReference>
<reference evidence="4" key="1">
    <citation type="submission" date="2024-06" db="EMBL/GenBank/DDBJ databases">
        <authorList>
            <person name="Fan A."/>
            <person name="Zhang F.Y."/>
            <person name="Zhang L."/>
        </authorList>
    </citation>
    <scope>NUCLEOTIDE SEQUENCE</scope>
    <source>
        <strain evidence="4">Y61</strain>
    </source>
</reference>
<dbReference type="SUPFAM" id="SSF49764">
    <property type="entry name" value="HSP20-like chaperones"/>
    <property type="match status" value="1"/>
</dbReference>
<dbReference type="RefSeq" id="WP_129928873.1">
    <property type="nucleotide sequence ID" value="NZ_CP159510.1"/>
</dbReference>
<comment type="similarity">
    <text evidence="1 2">Belongs to the small heat shock protein (HSP20) family.</text>
</comment>
<gene>
    <name evidence="4" type="ORF">ABNN70_11965</name>
</gene>
<dbReference type="Pfam" id="PF00011">
    <property type="entry name" value="HSP20"/>
    <property type="match status" value="1"/>
</dbReference>
<sequence length="144" mass="16472">MANLYPTKRNHDGFFDFLPSWFDEWGRNFMRTPGIQSFAADVAEKKDEYSVKVDLPGFSKDNIHLDFDQGVLTIEASRTRESNEKAEDGSFIRQERSSGSYARKFALDNVDDEKIKASFKDGVLTVILPKREVSGRKNKQISID</sequence>
<name>A0AAU8IEB9_9BACL</name>
<proteinExistence type="inferred from homology"/>
<evidence type="ECO:0000256" key="2">
    <source>
        <dbReference type="RuleBase" id="RU003616"/>
    </source>
</evidence>
<dbReference type="EMBL" id="CP159510">
    <property type="protein sequence ID" value="XCJ16381.1"/>
    <property type="molecule type" value="Genomic_DNA"/>
</dbReference>
<evidence type="ECO:0000256" key="1">
    <source>
        <dbReference type="PROSITE-ProRule" id="PRU00285"/>
    </source>
</evidence>
<accession>A0AAU8IEB9</accession>
<dbReference type="Gene3D" id="2.60.40.790">
    <property type="match status" value="1"/>
</dbReference>
<dbReference type="PANTHER" id="PTHR11527">
    <property type="entry name" value="HEAT-SHOCK PROTEIN 20 FAMILY MEMBER"/>
    <property type="match status" value="1"/>
</dbReference>
<protein>
    <submittedName>
        <fullName evidence="4">Hsp20/alpha crystallin family protein</fullName>
    </submittedName>
</protein>
<feature type="domain" description="SHSP" evidence="3">
    <location>
        <begin position="29"/>
        <end position="144"/>
    </location>
</feature>
<dbReference type="PROSITE" id="PS01031">
    <property type="entry name" value="SHSP"/>
    <property type="match status" value="1"/>
</dbReference>
<evidence type="ECO:0000313" key="4">
    <source>
        <dbReference type="EMBL" id="XCJ16381.1"/>
    </source>
</evidence>